<name>A0A8E2DU65_9APHY</name>
<dbReference type="AlphaFoldDB" id="A0A8E2DU65"/>
<comment type="similarity">
    <text evidence="1">Belongs to the EXO5 family.</text>
</comment>
<gene>
    <name evidence="3" type="ORF">OBBRIDRAFT_830676</name>
</gene>
<evidence type="ECO:0000256" key="1">
    <source>
        <dbReference type="ARBA" id="ARBA00009797"/>
    </source>
</evidence>
<dbReference type="GO" id="GO:0005739">
    <property type="term" value="C:mitochondrion"/>
    <property type="evidence" value="ECO:0007669"/>
    <property type="project" value="TreeGrafter"/>
</dbReference>
<dbReference type="InterPro" id="IPR019190">
    <property type="entry name" value="EXOV"/>
</dbReference>
<evidence type="ECO:0000313" key="3">
    <source>
        <dbReference type="EMBL" id="OCH95731.1"/>
    </source>
</evidence>
<dbReference type="Pfam" id="PF09810">
    <property type="entry name" value="Exo5"/>
    <property type="match status" value="2"/>
</dbReference>
<keyword evidence="4" id="KW-1185">Reference proteome</keyword>
<dbReference type="GO" id="GO:0005634">
    <property type="term" value="C:nucleus"/>
    <property type="evidence" value="ECO:0007669"/>
    <property type="project" value="TreeGrafter"/>
</dbReference>
<feature type="region of interest" description="Disordered" evidence="2">
    <location>
        <begin position="260"/>
        <end position="307"/>
    </location>
</feature>
<organism evidence="3 4">
    <name type="scientific">Obba rivulosa</name>
    <dbReference type="NCBI Taxonomy" id="1052685"/>
    <lineage>
        <taxon>Eukaryota</taxon>
        <taxon>Fungi</taxon>
        <taxon>Dikarya</taxon>
        <taxon>Basidiomycota</taxon>
        <taxon>Agaricomycotina</taxon>
        <taxon>Agaricomycetes</taxon>
        <taxon>Polyporales</taxon>
        <taxon>Gelatoporiaceae</taxon>
        <taxon>Obba</taxon>
    </lineage>
</organism>
<protein>
    <submittedName>
        <fullName evidence="3">Uncharacterized protein</fullName>
    </submittedName>
</protein>
<evidence type="ECO:0000313" key="4">
    <source>
        <dbReference type="Proteomes" id="UP000250043"/>
    </source>
</evidence>
<dbReference type="Proteomes" id="UP000250043">
    <property type="component" value="Unassembled WGS sequence"/>
</dbReference>
<dbReference type="GO" id="GO:0045145">
    <property type="term" value="F:single-stranded DNA 5'-3' DNA exonuclease activity"/>
    <property type="evidence" value="ECO:0007669"/>
    <property type="project" value="InterPro"/>
</dbReference>
<evidence type="ECO:0000256" key="2">
    <source>
        <dbReference type="SAM" id="MobiDB-lite"/>
    </source>
</evidence>
<feature type="region of interest" description="Disordered" evidence="2">
    <location>
        <begin position="326"/>
        <end position="353"/>
    </location>
</feature>
<dbReference type="PANTHER" id="PTHR14464">
    <property type="entry name" value="EXONUCLEASE V"/>
    <property type="match status" value="1"/>
</dbReference>
<reference evidence="3 4" key="1">
    <citation type="submission" date="2016-07" db="EMBL/GenBank/DDBJ databases">
        <title>Draft genome of the white-rot fungus Obba rivulosa 3A-2.</title>
        <authorList>
            <consortium name="DOE Joint Genome Institute"/>
            <person name="Miettinen O."/>
            <person name="Riley R."/>
            <person name="Acob R."/>
            <person name="Barry K."/>
            <person name="Cullen D."/>
            <person name="De Vries R."/>
            <person name="Hainaut M."/>
            <person name="Hatakka A."/>
            <person name="Henrissat B."/>
            <person name="Hilden K."/>
            <person name="Kuo R."/>
            <person name="Labutti K."/>
            <person name="Lipzen A."/>
            <person name="Makela M.R."/>
            <person name="Sandor L."/>
            <person name="Spatafora J.W."/>
            <person name="Grigoriev I.V."/>
            <person name="Hibbett D.S."/>
        </authorList>
    </citation>
    <scope>NUCLEOTIDE SEQUENCE [LARGE SCALE GENOMIC DNA]</scope>
    <source>
        <strain evidence="3 4">3A-2</strain>
    </source>
</reference>
<accession>A0A8E2DU65</accession>
<feature type="compositionally biased region" description="Low complexity" evidence="2">
    <location>
        <begin position="281"/>
        <end position="291"/>
    </location>
</feature>
<dbReference type="PANTHER" id="PTHR14464:SF4">
    <property type="entry name" value="EXONUCLEASE V"/>
    <property type="match status" value="1"/>
</dbReference>
<proteinExistence type="inferred from homology"/>
<dbReference type="GO" id="GO:0036297">
    <property type="term" value="P:interstrand cross-link repair"/>
    <property type="evidence" value="ECO:0007669"/>
    <property type="project" value="TreeGrafter"/>
</dbReference>
<dbReference type="EMBL" id="KV722334">
    <property type="protein sequence ID" value="OCH95731.1"/>
    <property type="molecule type" value="Genomic_DNA"/>
</dbReference>
<dbReference type="OrthoDB" id="354769at2759"/>
<sequence length="727" mass="79801">MSDDEYAPFYDPDIEAMFPAELDTVQTGSQTTTLPPSHEIDEFDAYDFSEFTGEELAGLDAVAGSPYTYAAHGDGARGGPSLEIVLEGSSNISHFIKAPPGQDISAKPWAGPKRSPYDLFRRKKGRLSVSDVVGLAWCEVQFDYGLRQGRSKKLKERPKEFVTASGKTIAVDQTAAAINDRITKKGQAVHKTLEREIRPEEVEVELATLEEEWALKLVKMLACLQDLVQLGYCREMPVFGVLYGQVISGIIDELVRIPAPEPAAQSPPEDNPASTSEATGSKRSSPSTPSKSKSKKSRKSSPQSQSEITSFFASTALTAASGEHVPADVTPQLPETPPAKTIFLPDPPQQSNTQQIYPFTLHLSDTKTRRGGTIPSDEDTLPSRLQLMLYRRLLSNILAPAPSIGANQVDKPLDFDAFWLQVGVDPVKSFSKLFMAQTGLMFDAVEYADHDHASLNNLNALVTAWRHSVDALGVNGVDKTLTLRYRAQPHHRRRTYHHTGPLLSDEEKLATAKATETGFNAGVGAFDGRDRGLAQALGGSLESGSWAAYTLESAGQLPSEDLQLQWALQNSFERTASAVPEDRLPINMEEAGRILLEDPESEAIRDETGIASAPPDESAPIMATDETQAVTPSEDDSASDTAEERVMTVEELEVEAHVIGMKEFVADDAFLDEYLASALQYWYGQRPPRGVDIAFTRRCMSCEYREGCEWREQKAEELEMLRTRAAQ</sequence>